<accession>A0A6G9YTV6</accession>
<dbReference type="CDD" id="cd02440">
    <property type="entry name" value="AdoMet_MTases"/>
    <property type="match status" value="1"/>
</dbReference>
<evidence type="ECO:0000256" key="1">
    <source>
        <dbReference type="SAM" id="MobiDB-lite"/>
    </source>
</evidence>
<evidence type="ECO:0000313" key="3">
    <source>
        <dbReference type="EMBL" id="QIS16765.1"/>
    </source>
</evidence>
<feature type="domain" description="Methyltransferase" evidence="2">
    <location>
        <begin position="77"/>
        <end position="167"/>
    </location>
</feature>
<organism evidence="3 4">
    <name type="scientific">Nocardia arthritidis</name>
    <dbReference type="NCBI Taxonomy" id="228602"/>
    <lineage>
        <taxon>Bacteria</taxon>
        <taxon>Bacillati</taxon>
        <taxon>Actinomycetota</taxon>
        <taxon>Actinomycetes</taxon>
        <taxon>Mycobacteriales</taxon>
        <taxon>Nocardiaceae</taxon>
        <taxon>Nocardia</taxon>
    </lineage>
</organism>
<dbReference type="InterPro" id="IPR041698">
    <property type="entry name" value="Methyltransf_25"/>
</dbReference>
<dbReference type="Gene3D" id="3.40.50.150">
    <property type="entry name" value="Vaccinia Virus protein VP39"/>
    <property type="match status" value="1"/>
</dbReference>
<dbReference type="Proteomes" id="UP000503540">
    <property type="component" value="Chromosome"/>
</dbReference>
<feature type="region of interest" description="Disordered" evidence="1">
    <location>
        <begin position="1"/>
        <end position="28"/>
    </location>
</feature>
<evidence type="ECO:0000313" key="4">
    <source>
        <dbReference type="Proteomes" id="UP000503540"/>
    </source>
</evidence>
<dbReference type="Pfam" id="PF13649">
    <property type="entry name" value="Methyltransf_25"/>
    <property type="match status" value="1"/>
</dbReference>
<dbReference type="EMBL" id="CP046172">
    <property type="protein sequence ID" value="QIS16765.1"/>
    <property type="molecule type" value="Genomic_DNA"/>
</dbReference>
<dbReference type="KEGG" id="nah:F5544_44810"/>
<dbReference type="SUPFAM" id="SSF53335">
    <property type="entry name" value="S-adenosyl-L-methionine-dependent methyltransferases"/>
    <property type="match status" value="1"/>
</dbReference>
<proteinExistence type="predicted"/>
<gene>
    <name evidence="3" type="ORF">F5544_44810</name>
</gene>
<dbReference type="PANTHER" id="PTHR42912">
    <property type="entry name" value="METHYLTRANSFERASE"/>
    <property type="match status" value="1"/>
</dbReference>
<keyword evidence="4" id="KW-1185">Reference proteome</keyword>
<name>A0A6G9YTV6_9NOCA</name>
<dbReference type="InterPro" id="IPR029063">
    <property type="entry name" value="SAM-dependent_MTases_sf"/>
</dbReference>
<dbReference type="InterPro" id="IPR050508">
    <property type="entry name" value="Methyltransf_Superfamily"/>
</dbReference>
<sequence length="236" mass="25703">MGHTTRSVGAPTGPGIMGRMSTAQEPSTEFDDVRVTRAAYDEMAEIYAEHAANIMARKPFDRAMLDVFAEATPAGPVVEIGCGPGRIAAYLADRGLDISGIDLSPRMIELARAAYPALRFEVGSMEELTFADASLTGLVAWYSVIHLPPQRVPAVLTEFHRVLQVGGQLLIAGFADEIPDAAEPFDHRVATAYRWSPERLADEVAKAGFTVGARLVRVADPDERFLHMYLMASKDR</sequence>
<keyword evidence="3" id="KW-0808">Transferase</keyword>
<dbReference type="AlphaFoldDB" id="A0A6G9YTV6"/>
<dbReference type="GO" id="GO:0008168">
    <property type="term" value="F:methyltransferase activity"/>
    <property type="evidence" value="ECO:0007669"/>
    <property type="project" value="UniProtKB-KW"/>
</dbReference>
<reference evidence="3 4" key="1">
    <citation type="journal article" date="2019" name="ACS Chem. Biol.">
        <title>Identification and Mobilization of a Cryptic Antibiotic Biosynthesis Gene Locus from a Human-Pathogenic Nocardia Isolate.</title>
        <authorList>
            <person name="Herisse M."/>
            <person name="Ishida K."/>
            <person name="Porter J.L."/>
            <person name="Howden B."/>
            <person name="Hertweck C."/>
            <person name="Stinear T.P."/>
            <person name="Pidot S.J."/>
        </authorList>
    </citation>
    <scope>NUCLEOTIDE SEQUENCE [LARGE SCALE GENOMIC DNA]</scope>
    <source>
        <strain evidence="3 4">AUSMDU00012717</strain>
    </source>
</reference>
<evidence type="ECO:0000259" key="2">
    <source>
        <dbReference type="Pfam" id="PF13649"/>
    </source>
</evidence>
<keyword evidence="3" id="KW-0489">Methyltransferase</keyword>
<protein>
    <submittedName>
        <fullName evidence="3">Methyltransferase domain-containing protein</fullName>
    </submittedName>
</protein>
<dbReference type="GO" id="GO:0032259">
    <property type="term" value="P:methylation"/>
    <property type="evidence" value="ECO:0007669"/>
    <property type="project" value="UniProtKB-KW"/>
</dbReference>